<gene>
    <name evidence="2" type="ORF">H9813_04035</name>
</gene>
<organism evidence="2 3">
    <name type="scientific">Candidatus Allofournierella merdipullorum</name>
    <dbReference type="NCBI Taxonomy" id="2838595"/>
    <lineage>
        <taxon>Bacteria</taxon>
        <taxon>Bacillati</taxon>
        <taxon>Bacillota</taxon>
        <taxon>Clostridia</taxon>
        <taxon>Eubacteriales</taxon>
        <taxon>Oscillospiraceae</taxon>
        <taxon>Allofournierella</taxon>
    </lineage>
</organism>
<feature type="transmembrane region" description="Helical" evidence="1">
    <location>
        <begin position="410"/>
        <end position="430"/>
    </location>
</feature>
<feature type="transmembrane region" description="Helical" evidence="1">
    <location>
        <begin position="34"/>
        <end position="54"/>
    </location>
</feature>
<name>A0A9D2E417_9FIRM</name>
<proteinExistence type="predicted"/>
<reference evidence="2" key="2">
    <citation type="submission" date="2021-04" db="EMBL/GenBank/DDBJ databases">
        <authorList>
            <person name="Gilroy R."/>
        </authorList>
    </citation>
    <scope>NUCLEOTIDE SEQUENCE</scope>
    <source>
        <strain evidence="2">ChiGjej4B4-18154</strain>
    </source>
</reference>
<accession>A0A9D2E417</accession>
<dbReference type="Proteomes" id="UP000824035">
    <property type="component" value="Unassembled WGS sequence"/>
</dbReference>
<evidence type="ECO:0008006" key="4">
    <source>
        <dbReference type="Google" id="ProtNLM"/>
    </source>
</evidence>
<comment type="caution">
    <text evidence="2">The sequence shown here is derived from an EMBL/GenBank/DDBJ whole genome shotgun (WGS) entry which is preliminary data.</text>
</comment>
<dbReference type="AlphaFoldDB" id="A0A9D2E417"/>
<evidence type="ECO:0000313" key="3">
    <source>
        <dbReference type="Proteomes" id="UP000824035"/>
    </source>
</evidence>
<feature type="transmembrane region" description="Helical" evidence="1">
    <location>
        <begin position="66"/>
        <end position="88"/>
    </location>
</feature>
<feature type="transmembrane region" description="Helical" evidence="1">
    <location>
        <begin position="437"/>
        <end position="458"/>
    </location>
</feature>
<sequence>MQKTLDRLFWAGFCLVWGWIVLNSVLRWQHNGPAALAVGAVLAAGVWALSKRVLPRLNGLSPKRWRILFFTVFALYAAAFSVMAWLMAEVPIMDQEVVLRSLTDLLDDGRFGVWSGYYIICNNNLGLALVLGGWYWLAGLFGFVPDSSLMGVVPGIALNVLALLASVALCCLLARRVFKTNAAVALVFLLCAAFAPFWLYSPCFYSDTLSMPFGLLALLAFDAWRREARPRRRLLFAAGAGAAAFVGYAVKGSVAVMAVALAIQFFLQAKPRRALAACGAMLAAFGLLAGGYRLWQRAWLIDWAEEDALALPIQLWFCYGSHDDGNYSQADYEAAMTVDTVAERKELLNARIAANYASYTLPELAEFVTRKAAITWGDGLYNAEEFLATPQRANWTHKFILEGQPGYMPMVYYCQAYLYMVQLLVLVCAVRRARRPAPGLLTLTGVSVTGLILFLSLWETKARYAFNFTPFLLLMAAAALLGPEEETN</sequence>
<reference evidence="2" key="1">
    <citation type="journal article" date="2021" name="PeerJ">
        <title>Extensive microbial diversity within the chicken gut microbiome revealed by metagenomics and culture.</title>
        <authorList>
            <person name="Gilroy R."/>
            <person name="Ravi A."/>
            <person name="Getino M."/>
            <person name="Pursley I."/>
            <person name="Horton D.L."/>
            <person name="Alikhan N.F."/>
            <person name="Baker D."/>
            <person name="Gharbi K."/>
            <person name="Hall N."/>
            <person name="Watson M."/>
            <person name="Adriaenssens E.M."/>
            <person name="Foster-Nyarko E."/>
            <person name="Jarju S."/>
            <person name="Secka A."/>
            <person name="Antonio M."/>
            <person name="Oren A."/>
            <person name="Chaudhuri R.R."/>
            <person name="La Ragione R."/>
            <person name="Hildebrand F."/>
            <person name="Pallen M.J."/>
        </authorList>
    </citation>
    <scope>NUCLEOTIDE SEQUENCE</scope>
    <source>
        <strain evidence="2">ChiGjej4B4-18154</strain>
    </source>
</reference>
<feature type="transmembrane region" description="Helical" evidence="1">
    <location>
        <begin position="181"/>
        <end position="201"/>
    </location>
</feature>
<evidence type="ECO:0000256" key="1">
    <source>
        <dbReference type="SAM" id="Phobius"/>
    </source>
</evidence>
<feature type="transmembrane region" description="Helical" evidence="1">
    <location>
        <begin position="274"/>
        <end position="295"/>
    </location>
</feature>
<feature type="transmembrane region" description="Helical" evidence="1">
    <location>
        <begin position="125"/>
        <end position="144"/>
    </location>
</feature>
<dbReference type="EMBL" id="DXBV01000037">
    <property type="protein sequence ID" value="HIZ30390.1"/>
    <property type="molecule type" value="Genomic_DNA"/>
</dbReference>
<keyword evidence="1" id="KW-0472">Membrane</keyword>
<feature type="transmembrane region" description="Helical" evidence="1">
    <location>
        <begin position="156"/>
        <end position="175"/>
    </location>
</feature>
<feature type="transmembrane region" description="Helical" evidence="1">
    <location>
        <begin position="464"/>
        <end position="482"/>
    </location>
</feature>
<keyword evidence="1" id="KW-0812">Transmembrane</keyword>
<feature type="transmembrane region" description="Helical" evidence="1">
    <location>
        <begin position="245"/>
        <end position="267"/>
    </location>
</feature>
<feature type="transmembrane region" description="Helical" evidence="1">
    <location>
        <begin position="7"/>
        <end position="28"/>
    </location>
</feature>
<protein>
    <recommendedName>
        <fullName evidence="4">Glycosyltransferase RgtA/B/C/D-like domain-containing protein</fullName>
    </recommendedName>
</protein>
<keyword evidence="1" id="KW-1133">Transmembrane helix</keyword>
<evidence type="ECO:0000313" key="2">
    <source>
        <dbReference type="EMBL" id="HIZ30390.1"/>
    </source>
</evidence>